<dbReference type="Proteomes" id="UP000678679">
    <property type="component" value="Chromosome 1"/>
</dbReference>
<reference evidence="2 3" key="1">
    <citation type="submission" date="2021-05" db="EMBL/GenBank/DDBJ databases">
        <title>Comparative genomic studies on the polysaccharide-degrading batcterial strains of the Flammeovirga genus.</title>
        <authorList>
            <person name="Zewei F."/>
            <person name="Zheng Z."/>
            <person name="Yu L."/>
            <person name="Ruyue G."/>
            <person name="Yanhong M."/>
            <person name="Yuanyuan C."/>
            <person name="Jingyan G."/>
            <person name="Wenjun H."/>
        </authorList>
    </citation>
    <scope>NUCLEOTIDE SEQUENCE [LARGE SCALE GENOMIC DNA]</scope>
    <source>
        <strain evidence="2 3">NBRC:100898</strain>
    </source>
</reference>
<proteinExistence type="predicted"/>
<sequence>MQSIGKVGVLIIAAGSSKRLGKPKQLLEYKGRTLVQHSIDKAKQLQNVDIAVVLGAYYDEISDVIKEDGVHIVNNETWQEGQGGSIAKGVKFFNDAEEKYSKVLILLSDMPLVDIPHLGNLIEKAKDRRIVMSKYDGFTGVPAVFDQTVFPELMALEGNFGAKSIVRKNKHSYASVDSRVPFLDVDTESDYHKLLKYSKEIGM</sequence>
<dbReference type="PANTHER" id="PTHR43777:SF1">
    <property type="entry name" value="MOLYBDENUM COFACTOR CYTIDYLYLTRANSFERASE"/>
    <property type="match status" value="1"/>
</dbReference>
<dbReference type="PANTHER" id="PTHR43777">
    <property type="entry name" value="MOLYBDENUM COFACTOR CYTIDYLYLTRANSFERASE"/>
    <property type="match status" value="1"/>
</dbReference>
<dbReference type="Pfam" id="PF12804">
    <property type="entry name" value="NTP_transf_3"/>
    <property type="match status" value="1"/>
</dbReference>
<dbReference type="CDD" id="cd04182">
    <property type="entry name" value="GT_2_like_f"/>
    <property type="match status" value="1"/>
</dbReference>
<dbReference type="SUPFAM" id="SSF53448">
    <property type="entry name" value="Nucleotide-diphospho-sugar transferases"/>
    <property type="match status" value="1"/>
</dbReference>
<protein>
    <submittedName>
        <fullName evidence="2">NTP transferase domain-containing protein</fullName>
    </submittedName>
</protein>
<dbReference type="EMBL" id="CP076132">
    <property type="protein sequence ID" value="QWG03788.1"/>
    <property type="molecule type" value="Genomic_DNA"/>
</dbReference>
<name>A0AAX1NDL1_9BACT</name>
<evidence type="ECO:0000313" key="3">
    <source>
        <dbReference type="Proteomes" id="UP000678679"/>
    </source>
</evidence>
<dbReference type="GO" id="GO:0016779">
    <property type="term" value="F:nucleotidyltransferase activity"/>
    <property type="evidence" value="ECO:0007669"/>
    <property type="project" value="UniProtKB-ARBA"/>
</dbReference>
<dbReference type="AlphaFoldDB" id="A0AAX1NDL1"/>
<dbReference type="InterPro" id="IPR029044">
    <property type="entry name" value="Nucleotide-diphossugar_trans"/>
</dbReference>
<dbReference type="InterPro" id="IPR025877">
    <property type="entry name" value="MobA-like_NTP_Trfase"/>
</dbReference>
<accession>A0AAX1NDL1</accession>
<dbReference type="Gene3D" id="3.90.550.10">
    <property type="entry name" value="Spore Coat Polysaccharide Biosynthesis Protein SpsA, Chain A"/>
    <property type="match status" value="1"/>
</dbReference>
<evidence type="ECO:0000313" key="2">
    <source>
        <dbReference type="EMBL" id="QWG03788.1"/>
    </source>
</evidence>
<organism evidence="2 3">
    <name type="scientific">Flammeovirga yaeyamensis</name>
    <dbReference type="NCBI Taxonomy" id="367791"/>
    <lineage>
        <taxon>Bacteria</taxon>
        <taxon>Pseudomonadati</taxon>
        <taxon>Bacteroidota</taxon>
        <taxon>Cytophagia</taxon>
        <taxon>Cytophagales</taxon>
        <taxon>Flammeovirgaceae</taxon>
        <taxon>Flammeovirga</taxon>
    </lineage>
</organism>
<dbReference type="KEGG" id="fya:KMW28_09460"/>
<feature type="domain" description="MobA-like NTP transferase" evidence="1">
    <location>
        <begin position="9"/>
        <end position="169"/>
    </location>
</feature>
<gene>
    <name evidence="2" type="ORF">KMW28_09460</name>
</gene>
<dbReference type="RefSeq" id="WP_169665362.1">
    <property type="nucleotide sequence ID" value="NZ_CP076132.1"/>
</dbReference>
<evidence type="ECO:0000259" key="1">
    <source>
        <dbReference type="Pfam" id="PF12804"/>
    </source>
</evidence>
<keyword evidence="3" id="KW-1185">Reference proteome</keyword>
<keyword evidence="2" id="KW-0808">Transferase</keyword>